<dbReference type="AlphaFoldDB" id="A0A7Y7B2T4"/>
<keyword evidence="3" id="KW-1185">Reference proteome</keyword>
<reference evidence="2 3" key="1">
    <citation type="submission" date="2020-04" db="EMBL/GenBank/DDBJ databases">
        <title>Draft Genome Sequence of Streptomyces morookaense DSM 40503, an 8-azaguanine-producing strain.</title>
        <authorList>
            <person name="Qi J."/>
            <person name="Gao J.-M."/>
        </authorList>
    </citation>
    <scope>NUCLEOTIDE SEQUENCE [LARGE SCALE GENOMIC DNA]</scope>
    <source>
        <strain evidence="2 3">DSM 40503</strain>
    </source>
</reference>
<proteinExistence type="predicted"/>
<feature type="chain" id="PRO_5038425902" description="Peptidase inhibitor family I36" evidence="1">
    <location>
        <begin position="26"/>
        <end position="131"/>
    </location>
</feature>
<evidence type="ECO:0000313" key="3">
    <source>
        <dbReference type="Proteomes" id="UP000587462"/>
    </source>
</evidence>
<evidence type="ECO:0000313" key="2">
    <source>
        <dbReference type="EMBL" id="NVK77975.1"/>
    </source>
</evidence>
<dbReference type="Proteomes" id="UP000587462">
    <property type="component" value="Unassembled WGS sequence"/>
</dbReference>
<protein>
    <recommendedName>
        <fullName evidence="4">Peptidase inhibitor family I36</fullName>
    </recommendedName>
</protein>
<comment type="caution">
    <text evidence="2">The sequence shown here is derived from an EMBL/GenBank/DDBJ whole genome shotgun (WGS) entry which is preliminary data.</text>
</comment>
<dbReference type="EMBL" id="JABBXF010000018">
    <property type="protein sequence ID" value="NVK77975.1"/>
    <property type="molecule type" value="Genomic_DNA"/>
</dbReference>
<name>A0A7Y7B2T4_STRMO</name>
<feature type="signal peptide" evidence="1">
    <location>
        <begin position="1"/>
        <end position="25"/>
    </location>
</feature>
<accession>A0A7Y7B2T4</accession>
<sequence length="131" mass="13679">MSRRALRLGLAAMTAIGLTASAAPAATAAESTATTCHKGEFCLFSGAHQTGKILYRVDAKVTKNGFTFPEVDALDPVITPRSAYNPIPDDFGCIVRLNDRTHFAGSEQEIDGFGAKELSGAPVGSMVSDCG</sequence>
<evidence type="ECO:0008006" key="4">
    <source>
        <dbReference type="Google" id="ProtNLM"/>
    </source>
</evidence>
<keyword evidence="1" id="KW-0732">Signal</keyword>
<dbReference type="RefSeq" id="WP_171079775.1">
    <property type="nucleotide sequence ID" value="NZ_BNBU01000002.1"/>
</dbReference>
<organism evidence="2 3">
    <name type="scientific">Streptomyces morookaense</name>
    <name type="common">Streptoverticillium morookaense</name>
    <dbReference type="NCBI Taxonomy" id="1970"/>
    <lineage>
        <taxon>Bacteria</taxon>
        <taxon>Bacillati</taxon>
        <taxon>Actinomycetota</taxon>
        <taxon>Actinomycetes</taxon>
        <taxon>Kitasatosporales</taxon>
        <taxon>Streptomycetaceae</taxon>
        <taxon>Streptomyces</taxon>
    </lineage>
</organism>
<gene>
    <name evidence="2" type="ORF">HG542_09880</name>
</gene>
<evidence type="ECO:0000256" key="1">
    <source>
        <dbReference type="SAM" id="SignalP"/>
    </source>
</evidence>